<name>A0A7R8HCL3_LEPSM</name>
<gene>
    <name evidence="1" type="ORF">LSAA_14190</name>
</gene>
<evidence type="ECO:0000313" key="1">
    <source>
        <dbReference type="EMBL" id="CAF3012025.1"/>
    </source>
</evidence>
<dbReference type="EMBL" id="HG994587">
    <property type="protein sequence ID" value="CAF3012025.1"/>
    <property type="molecule type" value="Genomic_DNA"/>
</dbReference>
<accession>A0A7R8HCL3</accession>
<sequence length="102" mass="11499">MHSDGGDCEFSDKFDKQLQFFISRSISGHHAKLRFIDFILYHTPMKKMKIGLSRGPRERESVGDLFLDTTATRRSSSLSTCDRMEPKPSGDASLANIKGRFG</sequence>
<reference evidence="1" key="1">
    <citation type="submission" date="2021-02" db="EMBL/GenBank/DDBJ databases">
        <authorList>
            <person name="Bekaert M."/>
        </authorList>
    </citation>
    <scope>NUCLEOTIDE SEQUENCE</scope>
    <source>
        <strain evidence="1">IoA-00</strain>
    </source>
</reference>
<dbReference type="AlphaFoldDB" id="A0A7R8HCL3"/>
<evidence type="ECO:0000313" key="2">
    <source>
        <dbReference type="Proteomes" id="UP000675881"/>
    </source>
</evidence>
<keyword evidence="2" id="KW-1185">Reference proteome</keyword>
<dbReference type="Proteomes" id="UP000675881">
    <property type="component" value="Chromosome 8"/>
</dbReference>
<proteinExistence type="predicted"/>
<protein>
    <submittedName>
        <fullName evidence="1">(salmon louse) hypothetical protein</fullName>
    </submittedName>
</protein>
<organism evidence="1 2">
    <name type="scientific">Lepeophtheirus salmonis</name>
    <name type="common">Salmon louse</name>
    <name type="synonym">Caligus salmonis</name>
    <dbReference type="NCBI Taxonomy" id="72036"/>
    <lineage>
        <taxon>Eukaryota</taxon>
        <taxon>Metazoa</taxon>
        <taxon>Ecdysozoa</taxon>
        <taxon>Arthropoda</taxon>
        <taxon>Crustacea</taxon>
        <taxon>Multicrustacea</taxon>
        <taxon>Hexanauplia</taxon>
        <taxon>Copepoda</taxon>
        <taxon>Siphonostomatoida</taxon>
        <taxon>Caligidae</taxon>
        <taxon>Lepeophtheirus</taxon>
    </lineage>
</organism>